<feature type="region of interest" description="Disordered" evidence="1">
    <location>
        <begin position="1"/>
        <end position="28"/>
    </location>
</feature>
<dbReference type="InterPro" id="IPR049192">
    <property type="entry name" value="DUF4246_C"/>
</dbReference>
<dbReference type="Pfam" id="PF14033">
    <property type="entry name" value="DUF4246"/>
    <property type="match status" value="1"/>
</dbReference>
<name>A0AAD7N5F1_9AGAR</name>
<dbReference type="PANTHER" id="PTHR33119">
    <property type="entry name" value="IFI3P"/>
    <property type="match status" value="1"/>
</dbReference>
<evidence type="ECO:0000259" key="2">
    <source>
        <dbReference type="Pfam" id="PF14033"/>
    </source>
</evidence>
<keyword evidence="5" id="KW-1185">Reference proteome</keyword>
<evidence type="ECO:0000259" key="3">
    <source>
        <dbReference type="Pfam" id="PF21666"/>
    </source>
</evidence>
<feature type="domain" description="DUF4246" evidence="3">
    <location>
        <begin position="5"/>
        <end position="68"/>
    </location>
</feature>
<proteinExistence type="predicted"/>
<dbReference type="InterPro" id="IPR049207">
    <property type="entry name" value="DUF4246_N"/>
</dbReference>
<accession>A0AAD7N5F1</accession>
<dbReference type="Pfam" id="PF21666">
    <property type="entry name" value="DUF4246_N"/>
    <property type="match status" value="1"/>
</dbReference>
<dbReference type="Proteomes" id="UP001215598">
    <property type="component" value="Unassembled WGS sequence"/>
</dbReference>
<dbReference type="EMBL" id="JARKIB010000080">
    <property type="protein sequence ID" value="KAJ7746315.1"/>
    <property type="molecule type" value="Genomic_DNA"/>
</dbReference>
<reference evidence="4" key="1">
    <citation type="submission" date="2023-03" db="EMBL/GenBank/DDBJ databases">
        <title>Massive genome expansion in bonnet fungi (Mycena s.s.) driven by repeated elements and novel gene families across ecological guilds.</title>
        <authorList>
            <consortium name="Lawrence Berkeley National Laboratory"/>
            <person name="Harder C.B."/>
            <person name="Miyauchi S."/>
            <person name="Viragh M."/>
            <person name="Kuo A."/>
            <person name="Thoen E."/>
            <person name="Andreopoulos B."/>
            <person name="Lu D."/>
            <person name="Skrede I."/>
            <person name="Drula E."/>
            <person name="Henrissat B."/>
            <person name="Morin E."/>
            <person name="Kohler A."/>
            <person name="Barry K."/>
            <person name="LaButti K."/>
            <person name="Morin E."/>
            <person name="Salamov A."/>
            <person name="Lipzen A."/>
            <person name="Mereny Z."/>
            <person name="Hegedus B."/>
            <person name="Baldrian P."/>
            <person name="Stursova M."/>
            <person name="Weitz H."/>
            <person name="Taylor A."/>
            <person name="Grigoriev I.V."/>
            <person name="Nagy L.G."/>
            <person name="Martin F."/>
            <person name="Kauserud H."/>
        </authorList>
    </citation>
    <scope>NUCLEOTIDE SEQUENCE</scope>
    <source>
        <strain evidence="4">CBHHK182m</strain>
    </source>
</reference>
<gene>
    <name evidence="4" type="ORF">B0H16DRAFT_1726496</name>
</gene>
<feature type="domain" description="DUF4246" evidence="2">
    <location>
        <begin position="85"/>
        <end position="478"/>
    </location>
</feature>
<evidence type="ECO:0000313" key="4">
    <source>
        <dbReference type="EMBL" id="KAJ7746315.1"/>
    </source>
</evidence>
<evidence type="ECO:0000256" key="1">
    <source>
        <dbReference type="SAM" id="MobiDB-lite"/>
    </source>
</evidence>
<dbReference type="AlphaFoldDB" id="A0AAD7N5F1"/>
<dbReference type="InterPro" id="IPR025340">
    <property type="entry name" value="DUF4246"/>
</dbReference>
<evidence type="ECO:0000313" key="5">
    <source>
        <dbReference type="Proteomes" id="UP001215598"/>
    </source>
</evidence>
<protein>
    <submittedName>
        <fullName evidence="4">Uncharacterized protein</fullName>
    </submittedName>
</protein>
<dbReference type="PANTHER" id="PTHR33119:SF1">
    <property type="entry name" value="FE2OG DIOXYGENASE DOMAIN-CONTAINING PROTEIN"/>
    <property type="match status" value="1"/>
</dbReference>
<sequence length="546" mass="62630">MSSEDEGERYFHPFHEDPCDGESPAPGTWPPKTLAELRMCRLSAQIREKPLWWEKFREESIRKKWIQEVKEQQADLKPYEKLTDNMVNYVVNELEGYAKLRDQKTGIECGPYERIFVSDTLVPADIRTALRLAVKPLEDVPENKKDWHPGSDGRVLDLVHPSLYPVIFDVTWGTKSNGELGTFENPDADELNVAHMFVSERFQWLPSDFEVSKSGGVKLKSPYINNIYPEHHDALIPVIERVMECAVPLWERVLSALRRDPVPARVRHGLKPEEWNSEHLPCIWFNSDQHPENSEEEREQAQDYHAWHERRLIRGPLCLPDAPESYDEDALKEDMTVSLLGSPIQVIVKLASIHLSPGDEYPGGKWHVEGMATESIVSTFIYYFHSENIEPVDLNFRMATQAPQPHEQDDSSCMNILYGIRRDNACAQDIGSHQVSPFKLVDKTKPGIRKILVFFLVDPTVNIISATNVPPQQLEVVKHILRSQGPSSRLSLLPIELLDYIAEHIPGVQSRAEAEAVRVELMEERSVMIEGVDKEFFSREFNMCEH</sequence>
<organism evidence="4 5">
    <name type="scientific">Mycena metata</name>
    <dbReference type="NCBI Taxonomy" id="1033252"/>
    <lineage>
        <taxon>Eukaryota</taxon>
        <taxon>Fungi</taxon>
        <taxon>Dikarya</taxon>
        <taxon>Basidiomycota</taxon>
        <taxon>Agaricomycotina</taxon>
        <taxon>Agaricomycetes</taxon>
        <taxon>Agaricomycetidae</taxon>
        <taxon>Agaricales</taxon>
        <taxon>Marasmiineae</taxon>
        <taxon>Mycenaceae</taxon>
        <taxon>Mycena</taxon>
    </lineage>
</organism>
<feature type="compositionally biased region" description="Basic and acidic residues" evidence="1">
    <location>
        <begin position="8"/>
        <end position="18"/>
    </location>
</feature>
<comment type="caution">
    <text evidence="4">The sequence shown here is derived from an EMBL/GenBank/DDBJ whole genome shotgun (WGS) entry which is preliminary data.</text>
</comment>